<dbReference type="PANTHER" id="PTHR33710">
    <property type="entry name" value="BNAC02G09200D PROTEIN"/>
    <property type="match status" value="1"/>
</dbReference>
<accession>A0A8B8MX16</accession>
<dbReference type="AlphaFoldDB" id="A0A8B8MX16"/>
<dbReference type="GeneID" id="115728457"/>
<gene>
    <name evidence="2" type="primary">LOC115728457</name>
</gene>
<name>A0A8B8MX16_9MYRT</name>
<sequence>MCFHMVQQRGRGNLVKKRLDRAVCNLAWRLAFPSPEVLALLAIGSDHSPILLSLSGVKVKRKKSFKFELFWLQSKQGGRIIKDVWEESACTGADLVETLKTLSATLEIWSKKEFPNSKNQRRQRNKILMLKVIGRDTWIRNPSRLKEMTSNFFIDLYSSFGPQNFNSVLAQCPKLVPDDMNVALAEDVMLEEVRRAFFEMGSEKAPGPDGLNGLFYQRKRENIKAGVFKEVKGFFNTGGRTRS</sequence>
<proteinExistence type="predicted"/>
<dbReference type="RefSeq" id="XP_030514647.2">
    <property type="nucleotide sequence ID" value="XM_030658787.2"/>
</dbReference>
<dbReference type="Proteomes" id="UP000827889">
    <property type="component" value="Chromosome 2"/>
</dbReference>
<reference evidence="1" key="1">
    <citation type="submission" date="2025-05" db="UniProtKB">
        <authorList>
            <consortium name="RefSeq"/>
        </authorList>
    </citation>
    <scope>NUCLEOTIDE SEQUENCE [LARGE SCALE GENOMIC DNA]</scope>
</reference>
<dbReference type="PANTHER" id="PTHR33710:SF77">
    <property type="entry name" value="DNASE I-LIKE SUPERFAMILY PROTEIN"/>
    <property type="match status" value="1"/>
</dbReference>
<keyword evidence="1" id="KW-1185">Reference proteome</keyword>
<organism evidence="1 2">
    <name type="scientific">Rhodamnia argentea</name>
    <dbReference type="NCBI Taxonomy" id="178133"/>
    <lineage>
        <taxon>Eukaryota</taxon>
        <taxon>Viridiplantae</taxon>
        <taxon>Streptophyta</taxon>
        <taxon>Embryophyta</taxon>
        <taxon>Tracheophyta</taxon>
        <taxon>Spermatophyta</taxon>
        <taxon>Magnoliopsida</taxon>
        <taxon>eudicotyledons</taxon>
        <taxon>Gunneridae</taxon>
        <taxon>Pentapetalae</taxon>
        <taxon>rosids</taxon>
        <taxon>malvids</taxon>
        <taxon>Myrtales</taxon>
        <taxon>Myrtaceae</taxon>
        <taxon>Myrtoideae</taxon>
        <taxon>Myrteae</taxon>
        <taxon>Australasian group</taxon>
        <taxon>Rhodamnia</taxon>
    </lineage>
</organism>
<reference evidence="2" key="2">
    <citation type="submission" date="2025-08" db="UniProtKB">
        <authorList>
            <consortium name="RefSeq"/>
        </authorList>
    </citation>
    <scope>IDENTIFICATION</scope>
    <source>
        <tissue evidence="2">Leaf</tissue>
    </source>
</reference>
<dbReference type="KEGG" id="rarg:115728457"/>
<protein>
    <submittedName>
        <fullName evidence="2">Uncharacterized protein LOC115728457</fullName>
    </submittedName>
</protein>
<evidence type="ECO:0000313" key="2">
    <source>
        <dbReference type="RefSeq" id="XP_030514647.2"/>
    </source>
</evidence>
<evidence type="ECO:0000313" key="1">
    <source>
        <dbReference type="Proteomes" id="UP000827889"/>
    </source>
</evidence>